<dbReference type="SUPFAM" id="SSF53686">
    <property type="entry name" value="Tryptophan synthase beta subunit-like PLP-dependent enzymes"/>
    <property type="match status" value="1"/>
</dbReference>
<sequence length="330" mass="35165">MSYSIPLEAFVAARERIAPYIRHTPMLPMPLVHRDVHPRIHFKLENMQVSGSFKARGVFNTLLQLDPSQRQRGVITASGGNHGLALAYAANRLDVPAIVYLPERASEDRVMRIARYGAKVIKHGEAWDDANARALEHAAAEGLAYVPAFDGVSVVEGQGTVGLEMLEDLPDMDCLLVAVGGGGLIAGVSAAIRQKKPGVTIIGVEPVGAPSMSKSLAAGCRTGVQQVRTIADTLAPRSVSDLTFGVTRQYVDTVHLIDDRQMVQAMRWLWAECNQIVEPAGAAVVAALLDGGVPLGKYECPVALICGGNAAAESVFASYQQAADMLMGIN</sequence>
<evidence type="ECO:0000313" key="5">
    <source>
        <dbReference type="EMBL" id="QUV95050.1"/>
    </source>
</evidence>
<evidence type="ECO:0000313" key="6">
    <source>
        <dbReference type="Proteomes" id="UP000677668"/>
    </source>
</evidence>
<dbReference type="CDD" id="cd01562">
    <property type="entry name" value="Thr-dehyd"/>
    <property type="match status" value="1"/>
</dbReference>
<evidence type="ECO:0000256" key="2">
    <source>
        <dbReference type="ARBA" id="ARBA00022898"/>
    </source>
</evidence>
<gene>
    <name evidence="5" type="ORF">J8C05_13560</name>
</gene>
<accession>A0ABX8B230</accession>
<dbReference type="PANTHER" id="PTHR48078">
    <property type="entry name" value="THREONINE DEHYDRATASE, MITOCHONDRIAL-RELATED"/>
    <property type="match status" value="1"/>
</dbReference>
<dbReference type="InterPro" id="IPR001926">
    <property type="entry name" value="TrpB-like_PALP"/>
</dbReference>
<feature type="domain" description="Tryptophan synthase beta chain-like PALP" evidence="4">
    <location>
        <begin position="18"/>
        <end position="290"/>
    </location>
</feature>
<evidence type="ECO:0000259" key="4">
    <source>
        <dbReference type="Pfam" id="PF00291"/>
    </source>
</evidence>
<proteinExistence type="predicted"/>
<dbReference type="InterPro" id="IPR000634">
    <property type="entry name" value="Ser/Thr_deHydtase_PyrdxlP-BS"/>
</dbReference>
<dbReference type="RefSeq" id="WP_211423292.1">
    <property type="nucleotide sequence ID" value="NZ_CP072643.1"/>
</dbReference>
<comment type="cofactor">
    <cofactor evidence="1">
        <name>pyridoxal 5'-phosphate</name>
        <dbReference type="ChEBI" id="CHEBI:597326"/>
    </cofactor>
</comment>
<reference evidence="5 6" key="1">
    <citation type="submission" date="2021-03" db="EMBL/GenBank/DDBJ databases">
        <title>Genomic and phenotypic characterization of Chloracidobacterium isolates provides evidence for multiple species.</title>
        <authorList>
            <person name="Saini M.K."/>
            <person name="Costas A.M.G."/>
            <person name="Tank M."/>
            <person name="Bryant D.A."/>
        </authorList>
    </citation>
    <scope>NUCLEOTIDE SEQUENCE [LARGE SCALE GENOMIC DNA]</scope>
    <source>
        <strain evidence="5 6">N</strain>
    </source>
</reference>
<protein>
    <submittedName>
        <fullName evidence="5">Threonine/serine dehydratase</fullName>
    </submittedName>
</protein>
<organism evidence="5 6">
    <name type="scientific">Chloracidobacterium sp. N</name>
    <dbReference type="NCBI Taxonomy" id="2821540"/>
    <lineage>
        <taxon>Bacteria</taxon>
        <taxon>Pseudomonadati</taxon>
        <taxon>Acidobacteriota</taxon>
        <taxon>Terriglobia</taxon>
        <taxon>Terriglobales</taxon>
        <taxon>Acidobacteriaceae</taxon>
        <taxon>Chloracidobacterium</taxon>
        <taxon>Chloracidobacterium aggregatum</taxon>
    </lineage>
</organism>
<evidence type="ECO:0000256" key="1">
    <source>
        <dbReference type="ARBA" id="ARBA00001933"/>
    </source>
</evidence>
<keyword evidence="6" id="KW-1185">Reference proteome</keyword>
<dbReference type="InterPro" id="IPR036052">
    <property type="entry name" value="TrpB-like_PALP_sf"/>
</dbReference>
<keyword evidence="3" id="KW-0456">Lyase</keyword>
<evidence type="ECO:0000256" key="3">
    <source>
        <dbReference type="ARBA" id="ARBA00023239"/>
    </source>
</evidence>
<keyword evidence="2" id="KW-0663">Pyridoxal phosphate</keyword>
<dbReference type="PANTHER" id="PTHR48078:SF6">
    <property type="entry name" value="L-THREONINE DEHYDRATASE CATABOLIC TDCB"/>
    <property type="match status" value="1"/>
</dbReference>
<dbReference type="Proteomes" id="UP000677668">
    <property type="component" value="Chromosome 2"/>
</dbReference>
<name>A0ABX8B230_9BACT</name>
<dbReference type="Gene3D" id="3.40.50.1100">
    <property type="match status" value="2"/>
</dbReference>
<dbReference type="EMBL" id="CP072643">
    <property type="protein sequence ID" value="QUV95050.1"/>
    <property type="molecule type" value="Genomic_DNA"/>
</dbReference>
<dbReference type="InterPro" id="IPR050147">
    <property type="entry name" value="Ser/Thr_Dehydratase"/>
</dbReference>
<dbReference type="PROSITE" id="PS00165">
    <property type="entry name" value="DEHYDRATASE_SER_THR"/>
    <property type="match status" value="1"/>
</dbReference>
<dbReference type="Pfam" id="PF00291">
    <property type="entry name" value="PALP"/>
    <property type="match status" value="1"/>
</dbReference>